<dbReference type="EMBL" id="CP065592">
    <property type="protein sequence ID" value="QPQ55157.1"/>
    <property type="molecule type" value="Genomic_DNA"/>
</dbReference>
<accession>A0A7T2GJY4</accession>
<dbReference type="AlphaFoldDB" id="A0A7T2GJY4"/>
<evidence type="ECO:0000256" key="1">
    <source>
        <dbReference type="SAM" id="MobiDB-lite"/>
    </source>
</evidence>
<proteinExistence type="predicted"/>
<reference evidence="2 3" key="1">
    <citation type="submission" date="2020-11" db="EMBL/GenBank/DDBJ databases">
        <title>Genome seq and assembly of Sphingosinicella sp.</title>
        <authorList>
            <person name="Chhetri G."/>
        </authorList>
    </citation>
    <scope>NUCLEOTIDE SEQUENCE [LARGE SCALE GENOMIC DNA]</scope>
    <source>
        <strain evidence="2 3">UDD2</strain>
    </source>
</reference>
<gene>
    <name evidence="2" type="ORF">IC614_00590</name>
</gene>
<feature type="region of interest" description="Disordered" evidence="1">
    <location>
        <begin position="46"/>
        <end position="105"/>
    </location>
</feature>
<protein>
    <submittedName>
        <fullName evidence="2">Uncharacterized protein</fullName>
    </submittedName>
</protein>
<feature type="compositionally biased region" description="Basic and acidic residues" evidence="1">
    <location>
        <begin position="87"/>
        <end position="98"/>
    </location>
</feature>
<dbReference type="Proteomes" id="UP000594873">
    <property type="component" value="Chromosome"/>
</dbReference>
<organism evidence="2 3">
    <name type="scientific">Allosphingosinicella flava</name>
    <dbReference type="NCBI Taxonomy" id="2771430"/>
    <lineage>
        <taxon>Bacteria</taxon>
        <taxon>Pseudomonadati</taxon>
        <taxon>Pseudomonadota</taxon>
        <taxon>Alphaproteobacteria</taxon>
        <taxon>Sphingomonadales</taxon>
        <taxon>Sphingomonadaceae</taxon>
        <taxon>Allosphingosinicella</taxon>
    </lineage>
</organism>
<name>A0A7T2GJY4_9SPHN</name>
<dbReference type="InterPro" id="IPR045510">
    <property type="entry name" value="DUF6481"/>
</dbReference>
<keyword evidence="3" id="KW-1185">Reference proteome</keyword>
<dbReference type="Pfam" id="PF20089">
    <property type="entry name" value="DUF6481"/>
    <property type="match status" value="1"/>
</dbReference>
<dbReference type="KEGG" id="sflv:IC614_00590"/>
<evidence type="ECO:0000313" key="2">
    <source>
        <dbReference type="EMBL" id="QPQ55157.1"/>
    </source>
</evidence>
<feature type="compositionally biased region" description="Basic and acidic residues" evidence="1">
    <location>
        <begin position="46"/>
        <end position="76"/>
    </location>
</feature>
<dbReference type="RefSeq" id="WP_200971832.1">
    <property type="nucleotide sequence ID" value="NZ_CP065592.1"/>
</dbReference>
<sequence length="105" mass="11503">MSSYKDPSFQDRVGRALEAKRKALDALRSKAPVDEKVVAERQAVRARREAAEAEKREAKKAAESAAKEARALKAAEKAASIPAPPTEADRKAARDARYAARKSRK</sequence>
<evidence type="ECO:0000313" key="3">
    <source>
        <dbReference type="Proteomes" id="UP000594873"/>
    </source>
</evidence>